<evidence type="ECO:0000313" key="2">
    <source>
        <dbReference type="EMBL" id="HIQ79470.1"/>
    </source>
</evidence>
<accession>A0A9D0ZF95</accession>
<organism evidence="2 3">
    <name type="scientific">Candidatus Scatomorpha intestinavium</name>
    <dbReference type="NCBI Taxonomy" id="2840922"/>
    <lineage>
        <taxon>Bacteria</taxon>
        <taxon>Bacillati</taxon>
        <taxon>Bacillota</taxon>
        <taxon>Clostridia</taxon>
        <taxon>Eubacteriales</taxon>
        <taxon>Candidatus Scatomorpha</taxon>
    </lineage>
</organism>
<feature type="non-terminal residue" evidence="2">
    <location>
        <position position="1"/>
    </location>
</feature>
<gene>
    <name evidence="2" type="ORF">IAB77_09480</name>
</gene>
<evidence type="ECO:0000256" key="1">
    <source>
        <dbReference type="SAM" id="MobiDB-lite"/>
    </source>
</evidence>
<proteinExistence type="predicted"/>
<dbReference type="AlphaFoldDB" id="A0A9D0ZF95"/>
<feature type="region of interest" description="Disordered" evidence="1">
    <location>
        <begin position="1"/>
        <end position="23"/>
    </location>
</feature>
<dbReference type="EMBL" id="DVGA01000107">
    <property type="protein sequence ID" value="HIQ79470.1"/>
    <property type="molecule type" value="Genomic_DNA"/>
</dbReference>
<reference evidence="2" key="2">
    <citation type="journal article" date="2021" name="PeerJ">
        <title>Extensive microbial diversity within the chicken gut microbiome revealed by metagenomics and culture.</title>
        <authorList>
            <person name="Gilroy R."/>
            <person name="Ravi A."/>
            <person name="Getino M."/>
            <person name="Pursley I."/>
            <person name="Horton D.L."/>
            <person name="Alikhan N.F."/>
            <person name="Baker D."/>
            <person name="Gharbi K."/>
            <person name="Hall N."/>
            <person name="Watson M."/>
            <person name="Adriaenssens E.M."/>
            <person name="Foster-Nyarko E."/>
            <person name="Jarju S."/>
            <person name="Secka A."/>
            <person name="Antonio M."/>
            <person name="Oren A."/>
            <person name="Chaudhuri R.R."/>
            <person name="La Ragione R."/>
            <person name="Hildebrand F."/>
            <person name="Pallen M.J."/>
        </authorList>
    </citation>
    <scope>NUCLEOTIDE SEQUENCE</scope>
    <source>
        <strain evidence="2">ChiBcolR7-354</strain>
    </source>
</reference>
<name>A0A9D0ZF95_9FIRM</name>
<evidence type="ECO:0000313" key="3">
    <source>
        <dbReference type="Proteomes" id="UP000824262"/>
    </source>
</evidence>
<reference evidence="2" key="1">
    <citation type="submission" date="2020-10" db="EMBL/GenBank/DDBJ databases">
        <authorList>
            <person name="Gilroy R."/>
        </authorList>
    </citation>
    <scope>NUCLEOTIDE SEQUENCE</scope>
    <source>
        <strain evidence="2">ChiBcolR7-354</strain>
    </source>
</reference>
<comment type="caution">
    <text evidence="2">The sequence shown here is derived from an EMBL/GenBank/DDBJ whole genome shotgun (WGS) entry which is preliminary data.</text>
</comment>
<protein>
    <submittedName>
        <fullName evidence="2">FMN-binding protein</fullName>
    </submittedName>
</protein>
<dbReference type="Proteomes" id="UP000824262">
    <property type="component" value="Unassembled WGS sequence"/>
</dbReference>
<sequence length="73" mass="7553">ATYCSDANGRPLQESSSGEGDAEKYAALSDEDKAMLADVTTSATMSLNDSHGNILAAIIDSFENQVAVNITVG</sequence>